<dbReference type="EMBL" id="WNEG01000086">
    <property type="protein sequence ID" value="NMG83500.1"/>
    <property type="molecule type" value="Genomic_DNA"/>
</dbReference>
<dbReference type="SUPFAM" id="SSF89447">
    <property type="entry name" value="AbrB/MazE/MraZ-like"/>
    <property type="match status" value="1"/>
</dbReference>
<accession>A0A848D9S9</accession>
<evidence type="ECO:0000313" key="2">
    <source>
        <dbReference type="EMBL" id="NMG83500.1"/>
    </source>
</evidence>
<dbReference type="SMART" id="SM00966">
    <property type="entry name" value="SpoVT_AbrB"/>
    <property type="match status" value="1"/>
</dbReference>
<dbReference type="InterPro" id="IPR007159">
    <property type="entry name" value="SpoVT-AbrB_dom"/>
</dbReference>
<dbReference type="Gene3D" id="2.10.260.10">
    <property type="match status" value="1"/>
</dbReference>
<evidence type="ECO:0000313" key="3">
    <source>
        <dbReference type="Proteomes" id="UP000606580"/>
    </source>
</evidence>
<proteinExistence type="predicted"/>
<dbReference type="InterPro" id="IPR037914">
    <property type="entry name" value="SpoVT-AbrB_sf"/>
</dbReference>
<organism evidence="2 3">
    <name type="scientific">Candidatus Ethanoperedens thermophilum</name>
    <dbReference type="NCBI Taxonomy" id="2766897"/>
    <lineage>
        <taxon>Archaea</taxon>
        <taxon>Methanobacteriati</taxon>
        <taxon>Methanobacteriota</taxon>
        <taxon>Stenosarchaea group</taxon>
        <taxon>Methanomicrobia</taxon>
        <taxon>Methanosarcinales</taxon>
        <taxon>Methanosarcinales incertae sedis</taxon>
        <taxon>GOM Arc I cluster</taxon>
        <taxon>Candidatus Ethanoperedens</taxon>
    </lineage>
</organism>
<dbReference type="Proteomes" id="UP000606580">
    <property type="component" value="Unassembled WGS sequence"/>
</dbReference>
<feature type="domain" description="SpoVT-AbrB" evidence="1">
    <location>
        <begin position="8"/>
        <end position="53"/>
    </location>
</feature>
<comment type="caution">
    <text evidence="2">The sequence shown here is derived from an EMBL/GenBank/DDBJ whole genome shotgun (WGS) entry which is preliminary data.</text>
</comment>
<dbReference type="NCBIfam" id="TIGR01439">
    <property type="entry name" value="lp_hng_hel_AbrB"/>
    <property type="match status" value="1"/>
</dbReference>
<protein>
    <submittedName>
        <fullName evidence="2">AbrB family transcriptional regulator</fullName>
    </submittedName>
</protein>
<sequence>MLSEVVLTKMSSKGQIVIPKRLRDIFGYNKGEIFAMIGNEDTLILKKVAVPSSDELERLFKWGEEFTKRKRIKKEDVLKAIQEVRHEGG</sequence>
<reference evidence="2" key="1">
    <citation type="journal article" date="2020" name="MBio">
        <title>'Candidatus Ethanoperedens,' a Thermophilic Genus of Archaea Mediating the Anaerobic Oxidation of Ethane.</title>
        <authorList>
            <person name="Hahn C.J."/>
            <person name="Laso-Perez R."/>
            <person name="Vulcano F."/>
            <person name="Vaziourakis K.M."/>
            <person name="Stokke R."/>
            <person name="Steen I.H."/>
            <person name="Teske A."/>
            <person name="Boetius A."/>
            <person name="Liebeke M."/>
            <person name="Amann R."/>
            <person name="Knittel K."/>
            <person name="Wegener G."/>
        </authorList>
    </citation>
    <scope>NUCLEOTIDE SEQUENCE</scope>
    <source>
        <strain evidence="2">GoM-Arc1-LC-WB58</strain>
    </source>
</reference>
<dbReference type="AlphaFoldDB" id="A0A848D9S9"/>
<name>A0A848D9S9_9EURY</name>
<dbReference type="GO" id="GO:0003677">
    <property type="term" value="F:DNA binding"/>
    <property type="evidence" value="ECO:0007669"/>
    <property type="project" value="InterPro"/>
</dbReference>
<gene>
    <name evidence="2" type="ORF">GIS02_04760</name>
</gene>
<evidence type="ECO:0000259" key="1">
    <source>
        <dbReference type="SMART" id="SM00966"/>
    </source>
</evidence>